<dbReference type="PANTHER" id="PTHR23291:SF50">
    <property type="entry name" value="PROTEIN LIFEGUARD 4"/>
    <property type="match status" value="1"/>
</dbReference>
<evidence type="ECO:0000256" key="6">
    <source>
        <dbReference type="RuleBase" id="RU004379"/>
    </source>
</evidence>
<dbReference type="GO" id="GO:0005886">
    <property type="term" value="C:plasma membrane"/>
    <property type="evidence" value="ECO:0007669"/>
    <property type="project" value="TreeGrafter"/>
</dbReference>
<name>A0A1G9J0S7_9BACT</name>
<accession>A0A1G9J0S7</accession>
<dbReference type="RefSeq" id="WP_092161775.1">
    <property type="nucleotide sequence ID" value="NZ_FNGA01000004.1"/>
</dbReference>
<dbReference type="OrthoDB" id="9793828at2"/>
<dbReference type="PANTHER" id="PTHR23291">
    <property type="entry name" value="BAX INHIBITOR-RELATED"/>
    <property type="match status" value="1"/>
</dbReference>
<feature type="transmembrane region" description="Helical" evidence="6">
    <location>
        <begin position="30"/>
        <end position="54"/>
    </location>
</feature>
<evidence type="ECO:0000313" key="8">
    <source>
        <dbReference type="Proteomes" id="UP000199053"/>
    </source>
</evidence>
<organism evidence="7 8">
    <name type="scientific">Maridesulfovibrio ferrireducens</name>
    <dbReference type="NCBI Taxonomy" id="246191"/>
    <lineage>
        <taxon>Bacteria</taxon>
        <taxon>Pseudomonadati</taxon>
        <taxon>Thermodesulfobacteriota</taxon>
        <taxon>Desulfovibrionia</taxon>
        <taxon>Desulfovibrionales</taxon>
        <taxon>Desulfovibrionaceae</taxon>
        <taxon>Maridesulfovibrio</taxon>
    </lineage>
</organism>
<dbReference type="Pfam" id="PF01027">
    <property type="entry name" value="Bax1-I"/>
    <property type="match status" value="1"/>
</dbReference>
<dbReference type="CDD" id="cd10432">
    <property type="entry name" value="BI-1-like_bacterial"/>
    <property type="match status" value="1"/>
</dbReference>
<dbReference type="EMBL" id="FNGA01000004">
    <property type="protein sequence ID" value="SDL30921.1"/>
    <property type="molecule type" value="Genomic_DNA"/>
</dbReference>
<evidence type="ECO:0000256" key="2">
    <source>
        <dbReference type="ARBA" id="ARBA00010350"/>
    </source>
</evidence>
<feature type="transmembrane region" description="Helical" evidence="6">
    <location>
        <begin position="216"/>
        <end position="239"/>
    </location>
</feature>
<dbReference type="Proteomes" id="UP000199053">
    <property type="component" value="Unassembled WGS sequence"/>
</dbReference>
<dbReference type="STRING" id="246191.SAMN05660337_2592"/>
<proteinExistence type="inferred from homology"/>
<keyword evidence="4 6" id="KW-1133">Transmembrane helix</keyword>
<comment type="subcellular location">
    <subcellularLocation>
        <location evidence="1">Membrane</location>
        <topology evidence="1">Multi-pass membrane protein</topology>
    </subcellularLocation>
</comment>
<feature type="transmembrane region" description="Helical" evidence="6">
    <location>
        <begin position="96"/>
        <end position="115"/>
    </location>
</feature>
<dbReference type="InterPro" id="IPR006214">
    <property type="entry name" value="Bax_inhibitor_1-related"/>
</dbReference>
<protein>
    <recommendedName>
        <fullName evidence="9">Modulator of FtsH protease</fullName>
    </recommendedName>
</protein>
<feature type="transmembrane region" description="Helical" evidence="6">
    <location>
        <begin position="152"/>
        <end position="171"/>
    </location>
</feature>
<reference evidence="8" key="1">
    <citation type="submission" date="2016-10" db="EMBL/GenBank/DDBJ databases">
        <authorList>
            <person name="Varghese N."/>
            <person name="Submissions S."/>
        </authorList>
    </citation>
    <scope>NUCLEOTIDE SEQUENCE [LARGE SCALE GENOMIC DNA]</scope>
    <source>
        <strain evidence="8">DSM 16995</strain>
    </source>
</reference>
<evidence type="ECO:0000313" key="7">
    <source>
        <dbReference type="EMBL" id="SDL30921.1"/>
    </source>
</evidence>
<evidence type="ECO:0000256" key="1">
    <source>
        <dbReference type="ARBA" id="ARBA00004141"/>
    </source>
</evidence>
<evidence type="ECO:0000256" key="4">
    <source>
        <dbReference type="ARBA" id="ARBA00022989"/>
    </source>
</evidence>
<keyword evidence="8" id="KW-1185">Reference proteome</keyword>
<feature type="transmembrane region" description="Helical" evidence="6">
    <location>
        <begin position="177"/>
        <end position="195"/>
    </location>
</feature>
<feature type="transmembrane region" description="Helical" evidence="6">
    <location>
        <begin position="66"/>
        <end position="84"/>
    </location>
</feature>
<feature type="transmembrane region" description="Helical" evidence="6">
    <location>
        <begin position="121"/>
        <end position="140"/>
    </location>
</feature>
<keyword evidence="5 6" id="KW-0472">Membrane</keyword>
<evidence type="ECO:0000256" key="3">
    <source>
        <dbReference type="ARBA" id="ARBA00022692"/>
    </source>
</evidence>
<keyword evidence="3 6" id="KW-0812">Transmembrane</keyword>
<comment type="similarity">
    <text evidence="2 6">Belongs to the BI1 family.</text>
</comment>
<dbReference type="AlphaFoldDB" id="A0A1G9J0S7"/>
<evidence type="ECO:0000256" key="5">
    <source>
        <dbReference type="ARBA" id="ARBA00023136"/>
    </source>
</evidence>
<sequence length="244" mass="25968">MSRFGSAGAVRSKPEILNAFMRGVYNWMSLGLLMTAAVAWLTASTPAVLNLVFAQNAATGAYGPTMLFWVALVGEIGLVFYLSARISSLSASAATGLFMAYSGLNGLTLSVLLLAYTASSIFQTFLVTAGMFAALSLYGLTTKKDLTGMGSFMFMGLIGIIIASVVNMFMQSSAMDFVISVIGVIVFAGLTAYDSQKLKVMGESVPSGDETALRRGTIMGALTLYLDFINLFLFLLRFMGTARD</sequence>
<gene>
    <name evidence="7" type="ORF">SAMN05660337_2592</name>
</gene>
<evidence type="ECO:0008006" key="9">
    <source>
        <dbReference type="Google" id="ProtNLM"/>
    </source>
</evidence>